<comment type="caution">
    <text evidence="1">The sequence shown here is derived from an EMBL/GenBank/DDBJ whole genome shotgun (WGS) entry which is preliminary data.</text>
</comment>
<dbReference type="Proteomes" id="UP001595075">
    <property type="component" value="Unassembled WGS sequence"/>
</dbReference>
<proteinExistence type="predicted"/>
<gene>
    <name evidence="1" type="ORF">VTL71DRAFT_10167</name>
</gene>
<accession>A0ABR4BSY4</accession>
<sequence length="70" mass="7772">MWQYAEDACMQGGIGMYAAGSYPSAVRGLFSILENSNTIQIFNNHDLRIHNYDSANSISYHLTTTAPLTK</sequence>
<keyword evidence="2" id="KW-1185">Reference proteome</keyword>
<reference evidence="1 2" key="1">
    <citation type="journal article" date="2024" name="Commun. Biol.">
        <title>Comparative genomic analysis of thermophilic fungi reveals convergent evolutionary adaptations and gene losses.</title>
        <authorList>
            <person name="Steindorff A.S."/>
            <person name="Aguilar-Pontes M.V."/>
            <person name="Robinson A.J."/>
            <person name="Andreopoulos B."/>
            <person name="LaButti K."/>
            <person name="Kuo A."/>
            <person name="Mondo S."/>
            <person name="Riley R."/>
            <person name="Otillar R."/>
            <person name="Haridas S."/>
            <person name="Lipzen A."/>
            <person name="Grimwood J."/>
            <person name="Schmutz J."/>
            <person name="Clum A."/>
            <person name="Reid I.D."/>
            <person name="Moisan M.C."/>
            <person name="Butler G."/>
            <person name="Nguyen T.T.M."/>
            <person name="Dewar K."/>
            <person name="Conant G."/>
            <person name="Drula E."/>
            <person name="Henrissat B."/>
            <person name="Hansel C."/>
            <person name="Singer S."/>
            <person name="Hutchinson M.I."/>
            <person name="de Vries R.P."/>
            <person name="Natvig D.O."/>
            <person name="Powell A.J."/>
            <person name="Tsang A."/>
            <person name="Grigoriev I.V."/>
        </authorList>
    </citation>
    <scope>NUCLEOTIDE SEQUENCE [LARGE SCALE GENOMIC DNA]</scope>
    <source>
        <strain evidence="1 2">CBS 494.80</strain>
    </source>
</reference>
<evidence type="ECO:0000313" key="2">
    <source>
        <dbReference type="Proteomes" id="UP001595075"/>
    </source>
</evidence>
<name>A0ABR4BSY4_9HELO</name>
<organism evidence="1 2">
    <name type="scientific">Oculimacula yallundae</name>
    <dbReference type="NCBI Taxonomy" id="86028"/>
    <lineage>
        <taxon>Eukaryota</taxon>
        <taxon>Fungi</taxon>
        <taxon>Dikarya</taxon>
        <taxon>Ascomycota</taxon>
        <taxon>Pezizomycotina</taxon>
        <taxon>Leotiomycetes</taxon>
        <taxon>Helotiales</taxon>
        <taxon>Ploettnerulaceae</taxon>
        <taxon>Oculimacula</taxon>
    </lineage>
</organism>
<evidence type="ECO:0000313" key="1">
    <source>
        <dbReference type="EMBL" id="KAL2059783.1"/>
    </source>
</evidence>
<protein>
    <submittedName>
        <fullName evidence="1">Uncharacterized protein</fullName>
    </submittedName>
</protein>
<dbReference type="EMBL" id="JAZHXI010000026">
    <property type="protein sequence ID" value="KAL2059783.1"/>
    <property type="molecule type" value="Genomic_DNA"/>
</dbReference>